<organism evidence="1 2">
    <name type="scientific">Candidatus Fokinia crypta</name>
    <dbReference type="NCBI Taxonomy" id="1920990"/>
    <lineage>
        <taxon>Bacteria</taxon>
        <taxon>Pseudomonadati</taxon>
        <taxon>Pseudomonadota</taxon>
        <taxon>Alphaproteobacteria</taxon>
        <taxon>Rickettsiales</taxon>
        <taxon>Candidatus Midichloriaceae</taxon>
        <taxon>Candidatus Fokinia</taxon>
    </lineage>
</organism>
<evidence type="ECO:0000313" key="2">
    <source>
        <dbReference type="Proteomes" id="UP001325140"/>
    </source>
</evidence>
<evidence type="ECO:0000313" key="1">
    <source>
        <dbReference type="EMBL" id="WPX97608.1"/>
    </source>
</evidence>
<accession>A0ABZ0UR38</accession>
<dbReference type="Proteomes" id="UP001325140">
    <property type="component" value="Chromosome"/>
</dbReference>
<reference evidence="1" key="1">
    <citation type="submission" date="2022-10" db="EMBL/GenBank/DDBJ databases">
        <title>Host association and intracellularity evolved multiple times independently in the Rickettsiales.</title>
        <authorList>
            <person name="Castelli M."/>
            <person name="Nardi T."/>
            <person name="Gammuto L."/>
            <person name="Bellinzona G."/>
            <person name="Sabaneyeva E."/>
            <person name="Potekhin A."/>
            <person name="Serra V."/>
            <person name="Petroni G."/>
            <person name="Sassera D."/>
        </authorList>
    </citation>
    <scope>NUCLEOTIDE SEQUENCE [LARGE SCALE GENOMIC DNA]</scope>
    <source>
        <strain evidence="1">US_Bl 11III1</strain>
    </source>
</reference>
<proteinExistence type="predicted"/>
<sequence length="207" mass="23336">MSLSFDEKGWASINSIGIACFGVKSANSKIVTMDYDRIHYLEQMLKLRPYISGGIGVGKYDINNDSSVLWILLTSFSGGFMKNLGCFGIGGYSTVTICHVRHADNLMSIRFDKNHIITSSVGIKFDYRDKISFQLCYTFFPNFEKTVEAQNGTLQKGKVTNRLEYDGRVEVHTLLENSRRGYAEKNMEKTLPPVIIPSLSLKVSFLF</sequence>
<gene>
    <name evidence="1" type="ORF">Fokcrypt_00114</name>
</gene>
<dbReference type="RefSeq" id="WP_323722265.1">
    <property type="nucleotide sequence ID" value="NZ_CP110343.1"/>
</dbReference>
<dbReference type="EMBL" id="CP110343">
    <property type="protein sequence ID" value="WPX97608.1"/>
    <property type="molecule type" value="Genomic_DNA"/>
</dbReference>
<name>A0ABZ0UR38_9RICK</name>
<protein>
    <submittedName>
        <fullName evidence="1">Uncharacterized protein</fullName>
    </submittedName>
</protein>
<keyword evidence="2" id="KW-1185">Reference proteome</keyword>